<dbReference type="EMBL" id="MTYJ01000033">
    <property type="protein sequence ID" value="OQV20064.1"/>
    <property type="molecule type" value="Genomic_DNA"/>
</dbReference>
<dbReference type="Gene3D" id="2.60.40.380">
    <property type="entry name" value="Purple acid phosphatase-like, N-terminal"/>
    <property type="match status" value="1"/>
</dbReference>
<dbReference type="CDD" id="cd00839">
    <property type="entry name" value="MPP_PAPs"/>
    <property type="match status" value="1"/>
</dbReference>
<evidence type="ECO:0000259" key="5">
    <source>
        <dbReference type="Pfam" id="PF00149"/>
    </source>
</evidence>
<dbReference type="InterPro" id="IPR008963">
    <property type="entry name" value="Purple_acid_Pase-like_N"/>
</dbReference>
<keyword evidence="9" id="KW-1185">Reference proteome</keyword>
<comment type="catalytic activity">
    <reaction evidence="3">
        <text>a phosphate monoester + H2O = an alcohol + phosphate</text>
        <dbReference type="Rhea" id="RHEA:15017"/>
        <dbReference type="ChEBI" id="CHEBI:15377"/>
        <dbReference type="ChEBI" id="CHEBI:30879"/>
        <dbReference type="ChEBI" id="CHEBI:43474"/>
        <dbReference type="ChEBI" id="CHEBI:67140"/>
        <dbReference type="EC" id="3.1.3.2"/>
    </reaction>
</comment>
<dbReference type="OrthoDB" id="45007at2759"/>
<name>A0A1W0WXZ0_HYPEX</name>
<evidence type="ECO:0000313" key="9">
    <source>
        <dbReference type="Proteomes" id="UP000192578"/>
    </source>
</evidence>
<evidence type="ECO:0000256" key="2">
    <source>
        <dbReference type="ARBA" id="ARBA00023180"/>
    </source>
</evidence>
<dbReference type="Pfam" id="PF00149">
    <property type="entry name" value="Metallophos"/>
    <property type="match status" value="1"/>
</dbReference>
<dbReference type="Proteomes" id="UP000192578">
    <property type="component" value="Unassembled WGS sequence"/>
</dbReference>
<dbReference type="PANTHER" id="PTHR45867">
    <property type="entry name" value="PURPLE ACID PHOSPHATASE"/>
    <property type="match status" value="1"/>
</dbReference>
<dbReference type="AlphaFoldDB" id="A0A1W0WXZ0"/>
<evidence type="ECO:0000256" key="1">
    <source>
        <dbReference type="ARBA" id="ARBA00022729"/>
    </source>
</evidence>
<feature type="compositionally biased region" description="Acidic residues" evidence="4">
    <location>
        <begin position="16"/>
        <end position="34"/>
    </location>
</feature>
<dbReference type="GO" id="GO:0046872">
    <property type="term" value="F:metal ion binding"/>
    <property type="evidence" value="ECO:0007669"/>
    <property type="project" value="InterPro"/>
</dbReference>
<dbReference type="InterPro" id="IPR002816">
    <property type="entry name" value="TraB/PrgY/GumN_fam"/>
</dbReference>
<proteinExistence type="inferred from homology"/>
<dbReference type="InterPro" id="IPR015914">
    <property type="entry name" value="PAPs_N"/>
</dbReference>
<dbReference type="CDD" id="cd14726">
    <property type="entry name" value="TraB_PrgY-like"/>
    <property type="match status" value="1"/>
</dbReference>
<evidence type="ECO:0000259" key="6">
    <source>
        <dbReference type="Pfam" id="PF14008"/>
    </source>
</evidence>
<keyword evidence="1" id="KW-0732">Signal</keyword>
<dbReference type="Pfam" id="PF16656">
    <property type="entry name" value="Pur_ac_phosph_N"/>
    <property type="match status" value="1"/>
</dbReference>
<dbReference type="InterPro" id="IPR025733">
    <property type="entry name" value="PAPs_C"/>
</dbReference>
<evidence type="ECO:0000256" key="3">
    <source>
        <dbReference type="RuleBase" id="RU361203"/>
    </source>
</evidence>
<gene>
    <name evidence="8" type="ORF">BV898_05858</name>
</gene>
<dbReference type="SUPFAM" id="SSF56300">
    <property type="entry name" value="Metallo-dependent phosphatases"/>
    <property type="match status" value="1"/>
</dbReference>
<evidence type="ECO:0000259" key="7">
    <source>
        <dbReference type="Pfam" id="PF16656"/>
    </source>
</evidence>
<dbReference type="Gene3D" id="3.60.21.10">
    <property type="match status" value="1"/>
</dbReference>
<comment type="caution">
    <text evidence="8">The sequence shown here is derived from an EMBL/GenBank/DDBJ whole genome shotgun (WGS) entry which is preliminary data.</text>
</comment>
<accession>A0A1W0WXZ0</accession>
<dbReference type="GO" id="GO:0003993">
    <property type="term" value="F:acid phosphatase activity"/>
    <property type="evidence" value="ECO:0007669"/>
    <property type="project" value="UniProtKB-EC"/>
</dbReference>
<dbReference type="Pfam" id="PF01963">
    <property type="entry name" value="TraB_PrgY_gumN"/>
    <property type="match status" value="1"/>
</dbReference>
<feature type="compositionally biased region" description="Basic and acidic residues" evidence="4">
    <location>
        <begin position="1"/>
        <end position="15"/>
    </location>
</feature>
<keyword evidence="2" id="KW-0325">Glycoprotein</keyword>
<feature type="domain" description="Purple acid phosphatase C-terminal" evidence="6">
    <location>
        <begin position="778"/>
        <end position="838"/>
    </location>
</feature>
<dbReference type="InterPro" id="IPR029052">
    <property type="entry name" value="Metallo-depent_PP-like"/>
</dbReference>
<dbReference type="Pfam" id="PF14008">
    <property type="entry name" value="Metallophos_C"/>
    <property type="match status" value="1"/>
</dbReference>
<sequence length="853" mass="96675">MDTSTADDRDARGDSELEQEEGGYEDDSEYEASDGEGAGDHFDEINGSVPFVPNDKSIRGEKFRPLNPELPETVTVLDHPTSGGRVYIVGTAHFGSKSQEDVATTIRQLMPDYVVLELCPERKAVLTIDENAQQVDPTMQDFNQMVKRTGVSQAVLQFCLLKLSAHCTSKLGMTPGGEMRCAYREACKLPDCMILLGDRPISITLKRAFGSLSLWQKMQFLWVVMREMKTDISQEDVEKCKSNDVLEELIEKLSEEFPTLHRVLVSERDLFLAHILKSSIAKPIARANGPQPGVVVGVVGIGHVSGIKRAWKNDTMTPQELNDLLAIPQRSTGEKVLGVAVRVSLLALMGYGSYRLGRFAWTRLDLGRFTKDGFREHTDIDNPFRLQQQFLNILKNLKSYSIMMKTISWLAIVLVFTAAEARGVVVKHAEANTRDRVTSPLPEQVHLSWDGDASHMTVTWSTVLSASTVVQYQLTKFDNTSQPMEVNGQQTKFVDPAKAQRTQYIHRGVMVDLLPKTFYYYRVGDGVTWTEVFRFRSLQSGSDWNPRLAVFGDLGVENAQSMKRLKRDVLKGRIDMVIHVGDFGYDLNDDDGRVGDAFLRMMQPVAATVPYQTVVGNHESFANFTHYKNRFTMPGGNDGMFYDFTVGPATFVVFSTEFYFYLQFGEEQITRQYTWLEKELKRLNHLAARKKTPWIITLGHRPMYCSNDDGDDCTLRDSIIRTGNRTRGWKSLERLFHRHGVDLCVWAHEHSYERMWPVYNRQVFNGSNPSNPYDNPGAPVHVVSGSAGCKEKTDNFLAPTEWDAFRNSDYGYMRMHVRNRTHITVEQVSDEKGGGITDTFTLVKTRTHGFRYH</sequence>
<dbReference type="EC" id="3.1.3.2" evidence="3"/>
<protein>
    <recommendedName>
        <fullName evidence="3">Purple acid phosphatase</fullName>
        <ecNumber evidence="3">3.1.3.2</ecNumber>
    </recommendedName>
</protein>
<dbReference type="SUPFAM" id="SSF49363">
    <property type="entry name" value="Purple acid phosphatase, N-terminal domain"/>
    <property type="match status" value="1"/>
</dbReference>
<feature type="region of interest" description="Disordered" evidence="4">
    <location>
        <begin position="1"/>
        <end position="65"/>
    </location>
</feature>
<dbReference type="InterPro" id="IPR046345">
    <property type="entry name" value="TraB_PrgY-like"/>
</dbReference>
<dbReference type="InterPro" id="IPR004843">
    <property type="entry name" value="Calcineurin-like_PHP"/>
</dbReference>
<feature type="domain" description="Purple acid phosphatase N-terminal" evidence="7">
    <location>
        <begin position="442"/>
        <end position="536"/>
    </location>
</feature>
<reference evidence="9" key="1">
    <citation type="submission" date="2017-01" db="EMBL/GenBank/DDBJ databases">
        <title>Comparative genomics of anhydrobiosis in the tardigrade Hypsibius dujardini.</title>
        <authorList>
            <person name="Yoshida Y."/>
            <person name="Koutsovoulos G."/>
            <person name="Laetsch D."/>
            <person name="Stevens L."/>
            <person name="Kumar S."/>
            <person name="Horikawa D."/>
            <person name="Ishino K."/>
            <person name="Komine S."/>
            <person name="Tomita M."/>
            <person name="Blaxter M."/>
            <person name="Arakawa K."/>
        </authorList>
    </citation>
    <scope>NUCLEOTIDE SEQUENCE [LARGE SCALE GENOMIC DNA]</scope>
    <source>
        <strain evidence="9">Z151</strain>
    </source>
</reference>
<evidence type="ECO:0000313" key="8">
    <source>
        <dbReference type="EMBL" id="OQV20064.1"/>
    </source>
</evidence>
<feature type="domain" description="Calcineurin-like phosphoesterase" evidence="5">
    <location>
        <begin position="547"/>
        <end position="752"/>
    </location>
</feature>
<keyword evidence="3" id="KW-0378">Hydrolase</keyword>
<comment type="similarity">
    <text evidence="3">Belongs to the metallophosphoesterase superfamily. Purple acid phosphatase family.</text>
</comment>
<dbReference type="PANTHER" id="PTHR45867:SF3">
    <property type="entry name" value="ACID PHOSPHATASE TYPE 7"/>
    <property type="match status" value="1"/>
</dbReference>
<organism evidence="8 9">
    <name type="scientific">Hypsibius exemplaris</name>
    <name type="common">Freshwater tardigrade</name>
    <dbReference type="NCBI Taxonomy" id="2072580"/>
    <lineage>
        <taxon>Eukaryota</taxon>
        <taxon>Metazoa</taxon>
        <taxon>Ecdysozoa</taxon>
        <taxon>Tardigrada</taxon>
        <taxon>Eutardigrada</taxon>
        <taxon>Parachela</taxon>
        <taxon>Hypsibioidea</taxon>
        <taxon>Hypsibiidae</taxon>
        <taxon>Hypsibius</taxon>
    </lineage>
</organism>
<evidence type="ECO:0000256" key="4">
    <source>
        <dbReference type="SAM" id="MobiDB-lite"/>
    </source>
</evidence>
<dbReference type="InterPro" id="IPR041792">
    <property type="entry name" value="MPP_PAP"/>
</dbReference>